<dbReference type="AlphaFoldDB" id="A0A5B8XR00"/>
<dbReference type="PANTHER" id="PTHR11461">
    <property type="entry name" value="SERINE PROTEASE INHIBITOR, SERPIN"/>
    <property type="match status" value="1"/>
</dbReference>
<organism evidence="5 6">
    <name type="scientific">Microvenator marinus</name>
    <dbReference type="NCBI Taxonomy" id="2600177"/>
    <lineage>
        <taxon>Bacteria</taxon>
        <taxon>Deltaproteobacteria</taxon>
        <taxon>Bradymonadales</taxon>
        <taxon>Microvenatoraceae</taxon>
        <taxon>Microvenator</taxon>
    </lineage>
</organism>
<sequence>MKKIKLAALVAVLSFLTSCASKETKEPSANVEQVAEGVSAEERSTSVADDARAQKPAEGKPVPSVAQVSRSNNAFALDMHRALPQENIVYSPHSVSTLLAAAHAGANGRTKDELGAILHYGAEPPAYALYRELHDALASREKDSDRGLAFRLRSSNAIWGANDFKFLTPFLRTAETDFLMQAKSLDFKGAPEDARKTINASISESTAGKIPELLAQGVITPATRTVLTNAVYFNAPWSKPFSTQATKSGTFNTLKRDAKQASFMSTTDTMRYAQKDGYQVLEIPYVGEQVVALVILPEAGQYQNIDAGLTLSQLEHFTGSLDYQRVNVRLPKFELRTQLDLSETLGTMGLKDFFDPEKADFSAMSDEPVHISAVVHEGFIRVDEAGTEAAAATAMMAVTGMPAPATADFNADRPFTFMIMDKPTGQILFVARVVDI</sequence>
<accession>A0A5B8XR00</accession>
<dbReference type="InterPro" id="IPR042178">
    <property type="entry name" value="Serpin_sf_1"/>
</dbReference>
<reference evidence="5 6" key="1">
    <citation type="submission" date="2019-08" db="EMBL/GenBank/DDBJ databases">
        <authorList>
            <person name="Liang Q."/>
        </authorList>
    </citation>
    <scope>NUCLEOTIDE SEQUENCE [LARGE SCALE GENOMIC DNA]</scope>
    <source>
        <strain evidence="5 6">V1718</strain>
    </source>
</reference>
<evidence type="ECO:0000259" key="4">
    <source>
        <dbReference type="SMART" id="SM00093"/>
    </source>
</evidence>
<protein>
    <submittedName>
        <fullName evidence="5">Serpin family protein</fullName>
    </submittedName>
</protein>
<dbReference type="InterPro" id="IPR036186">
    <property type="entry name" value="Serpin_sf"/>
</dbReference>
<dbReference type="InterPro" id="IPR000215">
    <property type="entry name" value="Serpin_fam"/>
</dbReference>
<feature type="region of interest" description="Disordered" evidence="2">
    <location>
        <begin position="23"/>
        <end position="66"/>
    </location>
</feature>
<dbReference type="SUPFAM" id="SSF56574">
    <property type="entry name" value="Serpins"/>
    <property type="match status" value="1"/>
</dbReference>
<feature type="compositionally biased region" description="Basic and acidic residues" evidence="2">
    <location>
        <begin position="40"/>
        <end position="58"/>
    </location>
</feature>
<evidence type="ECO:0000256" key="2">
    <source>
        <dbReference type="SAM" id="MobiDB-lite"/>
    </source>
</evidence>
<keyword evidence="6" id="KW-1185">Reference proteome</keyword>
<dbReference type="Proteomes" id="UP000321595">
    <property type="component" value="Chromosome"/>
</dbReference>
<dbReference type="EMBL" id="CP042467">
    <property type="protein sequence ID" value="QED27944.1"/>
    <property type="molecule type" value="Genomic_DNA"/>
</dbReference>
<dbReference type="KEGG" id="bbae:FRD01_11990"/>
<comment type="similarity">
    <text evidence="1">Belongs to the serpin family.</text>
</comment>
<dbReference type="PANTHER" id="PTHR11461:SF211">
    <property type="entry name" value="GH10112P-RELATED"/>
    <property type="match status" value="1"/>
</dbReference>
<dbReference type="Pfam" id="PF00079">
    <property type="entry name" value="Serpin"/>
    <property type="match status" value="1"/>
</dbReference>
<dbReference type="Gene3D" id="3.30.497.10">
    <property type="entry name" value="Antithrombin, subunit I, domain 2"/>
    <property type="match status" value="1"/>
</dbReference>
<evidence type="ECO:0000256" key="1">
    <source>
        <dbReference type="RuleBase" id="RU000411"/>
    </source>
</evidence>
<dbReference type="SMART" id="SM00093">
    <property type="entry name" value="SERPIN"/>
    <property type="match status" value="1"/>
</dbReference>
<dbReference type="InterPro" id="IPR023796">
    <property type="entry name" value="Serpin_dom"/>
</dbReference>
<dbReference type="OrthoDB" id="9764871at2"/>
<gene>
    <name evidence="5" type="ORF">FRD01_11990</name>
</gene>
<name>A0A5B8XR00_9DELT</name>
<evidence type="ECO:0000256" key="3">
    <source>
        <dbReference type="SAM" id="SignalP"/>
    </source>
</evidence>
<dbReference type="InterPro" id="IPR042185">
    <property type="entry name" value="Serpin_sf_2"/>
</dbReference>
<feature type="chain" id="PRO_5022671750" evidence="3">
    <location>
        <begin position="21"/>
        <end position="436"/>
    </location>
</feature>
<feature type="domain" description="Serpin" evidence="4">
    <location>
        <begin position="77"/>
        <end position="436"/>
    </location>
</feature>
<dbReference type="GO" id="GO:0005615">
    <property type="term" value="C:extracellular space"/>
    <property type="evidence" value="ECO:0007669"/>
    <property type="project" value="InterPro"/>
</dbReference>
<dbReference type="Gene3D" id="2.30.39.10">
    <property type="entry name" value="Alpha-1-antitrypsin, domain 1"/>
    <property type="match status" value="1"/>
</dbReference>
<feature type="signal peptide" evidence="3">
    <location>
        <begin position="1"/>
        <end position="20"/>
    </location>
</feature>
<dbReference type="GO" id="GO:0004867">
    <property type="term" value="F:serine-type endopeptidase inhibitor activity"/>
    <property type="evidence" value="ECO:0007669"/>
    <property type="project" value="InterPro"/>
</dbReference>
<evidence type="ECO:0000313" key="6">
    <source>
        <dbReference type="Proteomes" id="UP000321595"/>
    </source>
</evidence>
<keyword evidence="3" id="KW-0732">Signal</keyword>
<dbReference type="CDD" id="cd19590">
    <property type="entry name" value="serpin_thermopin-like"/>
    <property type="match status" value="1"/>
</dbReference>
<proteinExistence type="inferred from homology"/>
<dbReference type="PROSITE" id="PS51257">
    <property type="entry name" value="PROKAR_LIPOPROTEIN"/>
    <property type="match status" value="1"/>
</dbReference>
<dbReference type="RefSeq" id="WP_146959936.1">
    <property type="nucleotide sequence ID" value="NZ_CP042467.1"/>
</dbReference>
<evidence type="ECO:0000313" key="5">
    <source>
        <dbReference type="EMBL" id="QED27944.1"/>
    </source>
</evidence>